<evidence type="ECO:0000256" key="7">
    <source>
        <dbReference type="ARBA" id="ARBA00023136"/>
    </source>
</evidence>
<keyword evidence="7 8" id="KW-0472">Membrane</keyword>
<dbReference type="GO" id="GO:0016020">
    <property type="term" value="C:membrane"/>
    <property type="evidence" value="ECO:0007669"/>
    <property type="project" value="UniProtKB-SubCell"/>
</dbReference>
<organism evidence="10 11">
    <name type="scientific">Parvibaculum sedimenti</name>
    <dbReference type="NCBI Taxonomy" id="2608632"/>
    <lineage>
        <taxon>Bacteria</taxon>
        <taxon>Pseudomonadati</taxon>
        <taxon>Pseudomonadota</taxon>
        <taxon>Alphaproteobacteria</taxon>
        <taxon>Hyphomicrobiales</taxon>
        <taxon>Parvibaculaceae</taxon>
        <taxon>Parvibaculum</taxon>
    </lineage>
</organism>
<comment type="pathway">
    <text evidence="3">One-carbon metabolism; methylamine degradation.</text>
</comment>
<keyword evidence="11" id="KW-1185">Reference proteome</keyword>
<keyword evidence="5 8" id="KW-0812">Transmembrane</keyword>
<dbReference type="GO" id="GO:0030416">
    <property type="term" value="P:methylamine metabolic process"/>
    <property type="evidence" value="ECO:0007669"/>
    <property type="project" value="InterPro"/>
</dbReference>
<dbReference type="UniPathway" id="UPA00895"/>
<feature type="domain" description="Methylamine utilisation protein MauE" evidence="9">
    <location>
        <begin position="8"/>
        <end position="130"/>
    </location>
</feature>
<feature type="transmembrane region" description="Helical" evidence="8">
    <location>
        <begin position="147"/>
        <end position="166"/>
    </location>
</feature>
<protein>
    <recommendedName>
        <fullName evidence="4">Methylamine utilization protein MauE</fullName>
    </recommendedName>
</protein>
<comment type="subcellular location">
    <subcellularLocation>
        <location evidence="2">Membrane</location>
        <topology evidence="2">Multi-pass membrane protein</topology>
    </subcellularLocation>
</comment>
<evidence type="ECO:0000256" key="5">
    <source>
        <dbReference type="ARBA" id="ARBA00022692"/>
    </source>
</evidence>
<evidence type="ECO:0000256" key="2">
    <source>
        <dbReference type="ARBA" id="ARBA00004141"/>
    </source>
</evidence>
<dbReference type="Pfam" id="PF07291">
    <property type="entry name" value="MauE"/>
    <property type="match status" value="1"/>
</dbReference>
<evidence type="ECO:0000256" key="6">
    <source>
        <dbReference type="ARBA" id="ARBA00022989"/>
    </source>
</evidence>
<name>A0A6N6VQV1_9HYPH</name>
<proteinExistence type="predicted"/>
<accession>A0A6N6VQV1</accession>
<gene>
    <name evidence="10" type="ORF">F2P47_00935</name>
</gene>
<evidence type="ECO:0000259" key="9">
    <source>
        <dbReference type="Pfam" id="PF07291"/>
    </source>
</evidence>
<evidence type="ECO:0000313" key="10">
    <source>
        <dbReference type="EMBL" id="KAB7742730.1"/>
    </source>
</evidence>
<feature type="transmembrane region" description="Helical" evidence="8">
    <location>
        <begin position="74"/>
        <end position="94"/>
    </location>
</feature>
<sequence length="177" mass="18575">MPMIDPVIDLALRGSLAAILGYAAFHKLRDRATFEGQLAAYALLPEGLVHPTSRALPLIEGAAALFLLARSEHASLLSAALFLLYAGAMGINLARGRNDIDCGCGGPEGRQTLHWALVFRNLLLALGAFATGLPLAERPLFWPDGAIAGLSAVALIALYAALNALIANMPATKHLKA</sequence>
<keyword evidence="6 8" id="KW-1133">Transmembrane helix</keyword>
<reference evidence="10 11" key="1">
    <citation type="submission" date="2019-09" db="EMBL/GenBank/DDBJ databases">
        <title>Parvibaculum sedimenti sp. nov., isolated from sediment.</title>
        <authorList>
            <person name="Wang Y."/>
        </authorList>
    </citation>
    <scope>NUCLEOTIDE SEQUENCE [LARGE SCALE GENOMIC DNA]</scope>
    <source>
        <strain evidence="10 11">HXT-9</strain>
    </source>
</reference>
<dbReference type="AlphaFoldDB" id="A0A6N6VQV1"/>
<evidence type="ECO:0000256" key="1">
    <source>
        <dbReference type="ARBA" id="ARBA00003475"/>
    </source>
</evidence>
<dbReference type="InterPro" id="IPR009908">
    <property type="entry name" value="Methylamine_util_MauE"/>
</dbReference>
<evidence type="ECO:0000256" key="3">
    <source>
        <dbReference type="ARBA" id="ARBA00004856"/>
    </source>
</evidence>
<feature type="transmembrane region" description="Helical" evidence="8">
    <location>
        <begin position="115"/>
        <end position="135"/>
    </location>
</feature>
<evidence type="ECO:0000256" key="4">
    <source>
        <dbReference type="ARBA" id="ARBA00019078"/>
    </source>
</evidence>
<evidence type="ECO:0000256" key="8">
    <source>
        <dbReference type="SAM" id="Phobius"/>
    </source>
</evidence>
<dbReference type="Proteomes" id="UP000468901">
    <property type="component" value="Unassembled WGS sequence"/>
</dbReference>
<comment type="caution">
    <text evidence="10">The sequence shown here is derived from an EMBL/GenBank/DDBJ whole genome shotgun (WGS) entry which is preliminary data.</text>
</comment>
<comment type="function">
    <text evidence="1">May be specifically involved in the processing, transport, and/or maturation of the MADH beta-subunit.</text>
</comment>
<evidence type="ECO:0000313" key="11">
    <source>
        <dbReference type="Proteomes" id="UP000468901"/>
    </source>
</evidence>
<dbReference type="EMBL" id="WESC01000001">
    <property type="protein sequence ID" value="KAB7742730.1"/>
    <property type="molecule type" value="Genomic_DNA"/>
</dbReference>